<proteinExistence type="predicted"/>
<keyword evidence="1" id="KW-0472">Membrane</keyword>
<name>A0A6A6TTM5_9PEZI</name>
<dbReference type="AlphaFoldDB" id="A0A6A6TTM5"/>
<sequence length="114" mass="12278">MLPYVHIKEQIGSFSNFLHIHKSFHHILYYRPLHPQRTRGTQSITSKMKAAFVLSSLLLICSISASVIGATKSLNGDPSRVKQCFLCTCGALTGPCYCGFIGGPGCPADGCCDG</sequence>
<dbReference type="EMBL" id="MU004248">
    <property type="protein sequence ID" value="KAF2663110.1"/>
    <property type="molecule type" value="Genomic_DNA"/>
</dbReference>
<evidence type="ECO:0000313" key="2">
    <source>
        <dbReference type="EMBL" id="KAF2663110.1"/>
    </source>
</evidence>
<gene>
    <name evidence="2" type="ORF">BT63DRAFT_130159</name>
</gene>
<evidence type="ECO:0000313" key="3">
    <source>
        <dbReference type="Proteomes" id="UP000799302"/>
    </source>
</evidence>
<keyword evidence="1" id="KW-1133">Transmembrane helix</keyword>
<dbReference type="Proteomes" id="UP000799302">
    <property type="component" value="Unassembled WGS sequence"/>
</dbReference>
<organism evidence="2 3">
    <name type="scientific">Microthyrium microscopicum</name>
    <dbReference type="NCBI Taxonomy" id="703497"/>
    <lineage>
        <taxon>Eukaryota</taxon>
        <taxon>Fungi</taxon>
        <taxon>Dikarya</taxon>
        <taxon>Ascomycota</taxon>
        <taxon>Pezizomycotina</taxon>
        <taxon>Dothideomycetes</taxon>
        <taxon>Dothideomycetes incertae sedis</taxon>
        <taxon>Microthyriales</taxon>
        <taxon>Microthyriaceae</taxon>
        <taxon>Microthyrium</taxon>
    </lineage>
</organism>
<protein>
    <submittedName>
        <fullName evidence="2">Uncharacterized protein</fullName>
    </submittedName>
</protein>
<keyword evidence="3" id="KW-1185">Reference proteome</keyword>
<accession>A0A6A6TTM5</accession>
<reference evidence="2" key="1">
    <citation type="journal article" date="2020" name="Stud. Mycol.">
        <title>101 Dothideomycetes genomes: a test case for predicting lifestyles and emergence of pathogens.</title>
        <authorList>
            <person name="Haridas S."/>
            <person name="Albert R."/>
            <person name="Binder M."/>
            <person name="Bloem J."/>
            <person name="Labutti K."/>
            <person name="Salamov A."/>
            <person name="Andreopoulos B."/>
            <person name="Baker S."/>
            <person name="Barry K."/>
            <person name="Bills G."/>
            <person name="Bluhm B."/>
            <person name="Cannon C."/>
            <person name="Castanera R."/>
            <person name="Culley D."/>
            <person name="Daum C."/>
            <person name="Ezra D."/>
            <person name="Gonzalez J."/>
            <person name="Henrissat B."/>
            <person name="Kuo A."/>
            <person name="Liang C."/>
            <person name="Lipzen A."/>
            <person name="Lutzoni F."/>
            <person name="Magnuson J."/>
            <person name="Mondo S."/>
            <person name="Nolan M."/>
            <person name="Ohm R."/>
            <person name="Pangilinan J."/>
            <person name="Park H.-J."/>
            <person name="Ramirez L."/>
            <person name="Alfaro M."/>
            <person name="Sun H."/>
            <person name="Tritt A."/>
            <person name="Yoshinaga Y."/>
            <person name="Zwiers L.-H."/>
            <person name="Turgeon B."/>
            <person name="Goodwin S."/>
            <person name="Spatafora J."/>
            <person name="Crous P."/>
            <person name="Grigoriev I."/>
        </authorList>
    </citation>
    <scope>NUCLEOTIDE SEQUENCE</scope>
    <source>
        <strain evidence="2">CBS 115976</strain>
    </source>
</reference>
<evidence type="ECO:0000256" key="1">
    <source>
        <dbReference type="SAM" id="Phobius"/>
    </source>
</evidence>
<keyword evidence="1" id="KW-0812">Transmembrane</keyword>
<feature type="transmembrane region" description="Helical" evidence="1">
    <location>
        <begin position="50"/>
        <end position="70"/>
    </location>
</feature>